<keyword evidence="8" id="KW-0904">Protein phosphatase</keyword>
<protein>
    <recommendedName>
        <fullName evidence="4">Ubiquitin-like domain-containing CTD phosphatase 1</fullName>
        <ecNumber evidence="3">3.1.3.16</ecNumber>
    </recommendedName>
    <alternativeName>
        <fullName evidence="10">Nuclear proteasome inhibitor UBLCP1</fullName>
    </alternativeName>
</protein>
<evidence type="ECO:0000256" key="1">
    <source>
        <dbReference type="ARBA" id="ARBA00001946"/>
    </source>
</evidence>
<dbReference type="InterPro" id="IPR000626">
    <property type="entry name" value="Ubiquitin-like_dom"/>
</dbReference>
<dbReference type="NCBIfam" id="TIGR02245">
    <property type="entry name" value="HAD_IIID1"/>
    <property type="match status" value="1"/>
</dbReference>
<evidence type="ECO:0000256" key="13">
    <source>
        <dbReference type="SAM" id="MobiDB-lite"/>
    </source>
</evidence>
<dbReference type="InterPro" id="IPR029071">
    <property type="entry name" value="Ubiquitin-like_domsf"/>
</dbReference>
<dbReference type="EMBL" id="NCKU01001188">
    <property type="protein sequence ID" value="RWS12842.1"/>
    <property type="molecule type" value="Genomic_DNA"/>
</dbReference>
<dbReference type="SMART" id="SM00213">
    <property type="entry name" value="UBQ"/>
    <property type="match status" value="1"/>
</dbReference>
<evidence type="ECO:0000256" key="8">
    <source>
        <dbReference type="ARBA" id="ARBA00022912"/>
    </source>
</evidence>
<dbReference type="InterPro" id="IPR023214">
    <property type="entry name" value="HAD_sf"/>
</dbReference>
<keyword evidence="9" id="KW-0539">Nucleus</keyword>
<dbReference type="Proteomes" id="UP000285301">
    <property type="component" value="Unassembled WGS sequence"/>
</dbReference>
<keyword evidence="6" id="KW-0378">Hydrolase</keyword>
<gene>
    <name evidence="16" type="ORF">B4U79_07206</name>
</gene>
<dbReference type="GO" id="GO:0004722">
    <property type="term" value="F:protein serine/threonine phosphatase activity"/>
    <property type="evidence" value="ECO:0007669"/>
    <property type="project" value="UniProtKB-EC"/>
</dbReference>
<dbReference type="GO" id="GO:0090364">
    <property type="term" value="P:regulation of proteasome assembly"/>
    <property type="evidence" value="ECO:0007669"/>
    <property type="project" value="InterPro"/>
</dbReference>
<feature type="compositionally biased region" description="Polar residues" evidence="13">
    <location>
        <begin position="1"/>
        <end position="17"/>
    </location>
</feature>
<keyword evidence="5" id="KW-0479">Metal-binding</keyword>
<dbReference type="Gene3D" id="3.40.50.1000">
    <property type="entry name" value="HAD superfamily/HAD-like"/>
    <property type="match status" value="1"/>
</dbReference>
<evidence type="ECO:0000256" key="7">
    <source>
        <dbReference type="ARBA" id="ARBA00022842"/>
    </source>
</evidence>
<dbReference type="PANTHER" id="PTHR48493">
    <property type="entry name" value="UBIQUITIN-LIKE DOMAIN-CONTAINING CTD PHOSPHATASE 1"/>
    <property type="match status" value="1"/>
</dbReference>
<accession>A0A443RC44</accession>
<comment type="catalytic activity">
    <reaction evidence="12">
        <text>O-phospho-L-threonyl-[protein] + H2O = L-threonyl-[protein] + phosphate</text>
        <dbReference type="Rhea" id="RHEA:47004"/>
        <dbReference type="Rhea" id="RHEA-COMP:11060"/>
        <dbReference type="Rhea" id="RHEA-COMP:11605"/>
        <dbReference type="ChEBI" id="CHEBI:15377"/>
        <dbReference type="ChEBI" id="CHEBI:30013"/>
        <dbReference type="ChEBI" id="CHEBI:43474"/>
        <dbReference type="ChEBI" id="CHEBI:61977"/>
        <dbReference type="EC" id="3.1.3.16"/>
    </reaction>
</comment>
<evidence type="ECO:0000256" key="3">
    <source>
        <dbReference type="ARBA" id="ARBA00013081"/>
    </source>
</evidence>
<feature type="domain" description="Ubiquitin-like" evidence="14">
    <location>
        <begin position="27"/>
        <end position="107"/>
    </location>
</feature>
<dbReference type="PANTHER" id="PTHR48493:SF1">
    <property type="entry name" value="UBIQUITIN-LIKE DOMAIN-CONTAINING CTD PHOSPHATASE 1"/>
    <property type="match status" value="1"/>
</dbReference>
<comment type="cofactor">
    <cofactor evidence="1">
        <name>Mg(2+)</name>
        <dbReference type="ChEBI" id="CHEBI:18420"/>
    </cofactor>
</comment>
<dbReference type="GO" id="GO:0005634">
    <property type="term" value="C:nucleus"/>
    <property type="evidence" value="ECO:0007669"/>
    <property type="project" value="UniProtKB-SubCell"/>
</dbReference>
<feature type="region of interest" description="Disordered" evidence="13">
    <location>
        <begin position="1"/>
        <end position="22"/>
    </location>
</feature>
<evidence type="ECO:0000256" key="11">
    <source>
        <dbReference type="ARBA" id="ARBA00047761"/>
    </source>
</evidence>
<evidence type="ECO:0000259" key="15">
    <source>
        <dbReference type="PROSITE" id="PS50969"/>
    </source>
</evidence>
<evidence type="ECO:0000256" key="2">
    <source>
        <dbReference type="ARBA" id="ARBA00004123"/>
    </source>
</evidence>
<dbReference type="PROSITE" id="PS50969">
    <property type="entry name" value="FCP1"/>
    <property type="match status" value="1"/>
</dbReference>
<dbReference type="OrthoDB" id="1711508at2759"/>
<dbReference type="Pfam" id="PF03031">
    <property type="entry name" value="NIF"/>
    <property type="match status" value="1"/>
</dbReference>
<comment type="caution">
    <text evidence="16">The sequence shown here is derived from an EMBL/GenBank/DDBJ whole genome shotgun (WGS) entry which is preliminary data.</text>
</comment>
<evidence type="ECO:0000256" key="10">
    <source>
        <dbReference type="ARBA" id="ARBA00032039"/>
    </source>
</evidence>
<feature type="domain" description="FCP1 homology" evidence="15">
    <location>
        <begin position="161"/>
        <end position="321"/>
    </location>
</feature>
<evidence type="ECO:0000256" key="5">
    <source>
        <dbReference type="ARBA" id="ARBA00022723"/>
    </source>
</evidence>
<dbReference type="Gene3D" id="3.10.20.90">
    <property type="entry name" value="Phosphatidylinositol 3-kinase Catalytic Subunit, Chain A, domain 1"/>
    <property type="match status" value="1"/>
</dbReference>
<dbReference type="FunFam" id="3.10.20.90:FF:000060">
    <property type="entry name" value="ubiquitin-like domain-containing CTD phosphatase 1"/>
    <property type="match status" value="1"/>
</dbReference>
<keyword evidence="7" id="KW-0460">Magnesium</keyword>
<dbReference type="AlphaFoldDB" id="A0A443RC44"/>
<dbReference type="SUPFAM" id="SSF54236">
    <property type="entry name" value="Ubiquitin-like"/>
    <property type="match status" value="1"/>
</dbReference>
<dbReference type="CDD" id="cd01813">
    <property type="entry name" value="Ubl_UBLCP1"/>
    <property type="match status" value="1"/>
</dbReference>
<comment type="catalytic activity">
    <reaction evidence="11">
        <text>O-phospho-L-seryl-[protein] + H2O = L-seryl-[protein] + phosphate</text>
        <dbReference type="Rhea" id="RHEA:20629"/>
        <dbReference type="Rhea" id="RHEA-COMP:9863"/>
        <dbReference type="Rhea" id="RHEA-COMP:11604"/>
        <dbReference type="ChEBI" id="CHEBI:15377"/>
        <dbReference type="ChEBI" id="CHEBI:29999"/>
        <dbReference type="ChEBI" id="CHEBI:43474"/>
        <dbReference type="ChEBI" id="CHEBI:83421"/>
        <dbReference type="EC" id="3.1.3.16"/>
    </reaction>
</comment>
<comment type="subcellular location">
    <subcellularLocation>
        <location evidence="2">Nucleus</location>
    </subcellularLocation>
</comment>
<dbReference type="STRING" id="1965070.A0A443RC44"/>
<dbReference type="PROSITE" id="PS50053">
    <property type="entry name" value="UBIQUITIN_2"/>
    <property type="match status" value="1"/>
</dbReference>
<dbReference type="InterPro" id="IPR051658">
    <property type="entry name" value="UBLCP1"/>
</dbReference>
<proteinExistence type="predicted"/>
<evidence type="ECO:0000313" key="16">
    <source>
        <dbReference type="EMBL" id="RWS12842.1"/>
    </source>
</evidence>
<evidence type="ECO:0000256" key="9">
    <source>
        <dbReference type="ARBA" id="ARBA00023242"/>
    </source>
</evidence>
<sequence length="342" mass="39306">MSNSASSETTINATTSGEHNERSNNDLSIVIKWSGNEFVIDSELISESDSVAHLKQIIYKKTGVMPQRQKLLGLKVKGKPAADENKIGDLKLKPNTKIMMIGSREADIDTVANISPDEGSEVVNDFDIPEEAEIPLFDREEFVKKVERRVKEYKVKILNEPRPGKKLLVLDIDYTIFDHRSVAEHISQLMRPFLHEFLTSAYEDYDIVIWSATSMKWIEVKMRQLGVTTNPNYKIAFFLDSGAMINVYTSEYGLLDVKPLGVIWGKFSQYNAKNTIMFDDIRRNFLMNPQNGLRIKPFREAQKNRSKDRELIHLAKYLKKIASMDDLSSLNHKHWHRLVNND</sequence>
<evidence type="ECO:0000313" key="17">
    <source>
        <dbReference type="Proteomes" id="UP000285301"/>
    </source>
</evidence>
<dbReference type="EC" id="3.1.3.16" evidence="3"/>
<keyword evidence="17" id="KW-1185">Reference proteome</keyword>
<organism evidence="16 17">
    <name type="scientific">Dinothrombium tinctorium</name>
    <dbReference type="NCBI Taxonomy" id="1965070"/>
    <lineage>
        <taxon>Eukaryota</taxon>
        <taxon>Metazoa</taxon>
        <taxon>Ecdysozoa</taxon>
        <taxon>Arthropoda</taxon>
        <taxon>Chelicerata</taxon>
        <taxon>Arachnida</taxon>
        <taxon>Acari</taxon>
        <taxon>Acariformes</taxon>
        <taxon>Trombidiformes</taxon>
        <taxon>Prostigmata</taxon>
        <taxon>Anystina</taxon>
        <taxon>Parasitengona</taxon>
        <taxon>Trombidioidea</taxon>
        <taxon>Trombidiidae</taxon>
        <taxon>Dinothrombium</taxon>
    </lineage>
</organism>
<evidence type="ECO:0000256" key="6">
    <source>
        <dbReference type="ARBA" id="ARBA00022801"/>
    </source>
</evidence>
<dbReference type="InterPro" id="IPR004274">
    <property type="entry name" value="FCP1_dom"/>
</dbReference>
<dbReference type="InterPro" id="IPR036412">
    <property type="entry name" value="HAD-like_sf"/>
</dbReference>
<dbReference type="SUPFAM" id="SSF56784">
    <property type="entry name" value="HAD-like"/>
    <property type="match status" value="1"/>
</dbReference>
<evidence type="ECO:0000256" key="4">
    <source>
        <dbReference type="ARBA" id="ARBA00014187"/>
    </source>
</evidence>
<evidence type="ECO:0000259" key="14">
    <source>
        <dbReference type="PROSITE" id="PS50053"/>
    </source>
</evidence>
<name>A0A443RC44_9ACAR</name>
<dbReference type="InterPro" id="IPR011943">
    <property type="entry name" value="HAD-SF_hydro_IIID"/>
</dbReference>
<evidence type="ECO:0000256" key="12">
    <source>
        <dbReference type="ARBA" id="ARBA00048336"/>
    </source>
</evidence>
<dbReference type="SMART" id="SM00577">
    <property type="entry name" value="CPDc"/>
    <property type="match status" value="1"/>
</dbReference>
<dbReference type="Pfam" id="PF00240">
    <property type="entry name" value="ubiquitin"/>
    <property type="match status" value="1"/>
</dbReference>
<dbReference type="GO" id="GO:0046872">
    <property type="term" value="F:metal ion binding"/>
    <property type="evidence" value="ECO:0007669"/>
    <property type="project" value="UniProtKB-KW"/>
</dbReference>
<reference evidence="16 17" key="1">
    <citation type="journal article" date="2018" name="Gigascience">
        <title>Genomes of trombidid mites reveal novel predicted allergens and laterally-transferred genes associated with secondary metabolism.</title>
        <authorList>
            <person name="Dong X."/>
            <person name="Chaisiri K."/>
            <person name="Xia D."/>
            <person name="Armstrong S.D."/>
            <person name="Fang Y."/>
            <person name="Donnelly M.J."/>
            <person name="Kadowaki T."/>
            <person name="McGarry J.W."/>
            <person name="Darby A.C."/>
            <person name="Makepeace B.L."/>
        </authorList>
    </citation>
    <scope>NUCLEOTIDE SEQUENCE [LARGE SCALE GENOMIC DNA]</scope>
    <source>
        <strain evidence="16">UoL-WK</strain>
    </source>
</reference>